<dbReference type="Pfam" id="PF03922">
    <property type="entry name" value="OmpW"/>
    <property type="match status" value="1"/>
</dbReference>
<protein>
    <submittedName>
        <fullName evidence="2">Outer membrane protein</fullName>
    </submittedName>
</protein>
<reference evidence="2 3" key="1">
    <citation type="submission" date="2020-08" db="EMBL/GenBank/DDBJ databases">
        <title>Genomic Encyclopedia of Type Strains, Phase III (KMG-III): the genomes of soil and plant-associated and newly described type strains.</title>
        <authorList>
            <person name="Whitman W."/>
        </authorList>
    </citation>
    <scope>NUCLEOTIDE SEQUENCE [LARGE SCALE GENOMIC DNA]</scope>
    <source>
        <strain evidence="2 3">CECT 8799</strain>
    </source>
</reference>
<dbReference type="SUPFAM" id="SSF56925">
    <property type="entry name" value="OMPA-like"/>
    <property type="match status" value="1"/>
</dbReference>
<dbReference type="GO" id="GO:0019867">
    <property type="term" value="C:outer membrane"/>
    <property type="evidence" value="ECO:0007669"/>
    <property type="project" value="InterPro"/>
</dbReference>
<evidence type="ECO:0000256" key="1">
    <source>
        <dbReference type="SAM" id="SignalP"/>
    </source>
</evidence>
<dbReference type="PANTHER" id="PTHR36920:SF1">
    <property type="entry name" value="OUTER MEMBRANE PROTEIN W"/>
    <property type="match status" value="1"/>
</dbReference>
<dbReference type="EMBL" id="JACHWZ010000006">
    <property type="protein sequence ID" value="MBB3060899.1"/>
    <property type="molecule type" value="Genomic_DNA"/>
</dbReference>
<evidence type="ECO:0000313" key="3">
    <source>
        <dbReference type="Proteomes" id="UP000535937"/>
    </source>
</evidence>
<dbReference type="Proteomes" id="UP000535937">
    <property type="component" value="Unassembled WGS sequence"/>
</dbReference>
<dbReference type="PANTHER" id="PTHR36920">
    <property type="match status" value="1"/>
</dbReference>
<evidence type="ECO:0000313" key="2">
    <source>
        <dbReference type="EMBL" id="MBB3060899.1"/>
    </source>
</evidence>
<dbReference type="InterPro" id="IPR005618">
    <property type="entry name" value="OMPW"/>
</dbReference>
<dbReference type="AlphaFoldDB" id="A0A7W4ZA27"/>
<accession>A0A7W4ZA27</accession>
<dbReference type="InterPro" id="IPR011250">
    <property type="entry name" value="OMP/PagP_B-barrel"/>
</dbReference>
<comment type="caution">
    <text evidence="2">The sequence shown here is derived from an EMBL/GenBank/DDBJ whole genome shotgun (WGS) entry which is preliminary data.</text>
</comment>
<sequence>MKIIRATHTLAFVVLAMAGAQQVMANSGYTADTFLVRIGVSYVDPDEDNTNFVFDGLLAPDFFGAELDIDEEWGGNISAVWLPVEHWGLELMFTSGVNHDVDLRPFRGLLPVTDRMHLGSFDVQMSDLFLNWYFLDPSCLGQPYLGIGVNYTDFYDEDLSSVASQYLIDNHSAIDFGSLGMGYSWGVAAQAGINFMFGRDSQWLGNASIIYRDVDVDQITISFPVPAGGNRLIADFDYDPWTLNLGVGYKF</sequence>
<feature type="signal peptide" evidence="1">
    <location>
        <begin position="1"/>
        <end position="25"/>
    </location>
</feature>
<keyword evidence="3" id="KW-1185">Reference proteome</keyword>
<feature type="chain" id="PRO_5031139002" evidence="1">
    <location>
        <begin position="26"/>
        <end position="251"/>
    </location>
</feature>
<keyword evidence="1" id="KW-0732">Signal</keyword>
<name>A0A7W4ZA27_9GAMM</name>
<dbReference type="Gene3D" id="2.40.160.20">
    <property type="match status" value="1"/>
</dbReference>
<organism evidence="2 3">
    <name type="scientific">Microbulbifer rhizosphaerae</name>
    <dbReference type="NCBI Taxonomy" id="1562603"/>
    <lineage>
        <taxon>Bacteria</taxon>
        <taxon>Pseudomonadati</taxon>
        <taxon>Pseudomonadota</taxon>
        <taxon>Gammaproteobacteria</taxon>
        <taxon>Cellvibrionales</taxon>
        <taxon>Microbulbiferaceae</taxon>
        <taxon>Microbulbifer</taxon>
    </lineage>
</organism>
<proteinExistence type="predicted"/>
<dbReference type="GO" id="GO:0055085">
    <property type="term" value="P:transmembrane transport"/>
    <property type="evidence" value="ECO:0007669"/>
    <property type="project" value="TreeGrafter"/>
</dbReference>
<gene>
    <name evidence="2" type="ORF">FHS09_001719</name>
</gene>
<dbReference type="RefSeq" id="WP_183458727.1">
    <property type="nucleotide sequence ID" value="NZ_JACHWZ010000006.1"/>
</dbReference>